<evidence type="ECO:0000256" key="1">
    <source>
        <dbReference type="SAM" id="Phobius"/>
    </source>
</evidence>
<protein>
    <submittedName>
        <fullName evidence="2">Uncharacterized protein</fullName>
    </submittedName>
</protein>
<feature type="transmembrane region" description="Helical" evidence="1">
    <location>
        <begin position="81"/>
        <end position="100"/>
    </location>
</feature>
<keyword evidence="1" id="KW-1133">Transmembrane helix</keyword>
<proteinExistence type="predicted"/>
<dbReference type="HOGENOM" id="CLU_1382992_0_0_9"/>
<evidence type="ECO:0000313" key="3">
    <source>
        <dbReference type="Proteomes" id="UP000017818"/>
    </source>
</evidence>
<feature type="transmembrane region" description="Helical" evidence="1">
    <location>
        <begin position="50"/>
        <end position="69"/>
    </location>
</feature>
<keyword evidence="1" id="KW-0472">Membrane</keyword>
<organism evidence="2 3">
    <name type="scientific">Peptoanaerobacter stomatis</name>
    <dbReference type="NCBI Taxonomy" id="796937"/>
    <lineage>
        <taxon>Bacteria</taxon>
        <taxon>Bacillati</taxon>
        <taxon>Bacillota</taxon>
        <taxon>Clostridia</taxon>
        <taxon>Peptostreptococcales</taxon>
        <taxon>Filifactoraceae</taxon>
        <taxon>Peptoanaerobacter</taxon>
    </lineage>
</organism>
<keyword evidence="1" id="KW-0812">Transmembrane</keyword>
<reference evidence="2 3" key="1">
    <citation type="submission" date="2012-05" db="EMBL/GenBank/DDBJ databases">
        <title>The Genome Sequence of Eubacteriaceae bacterium CM2.</title>
        <authorList>
            <consortium name="The Broad Institute Genome Sequencing Platform"/>
            <person name="Earl A."/>
            <person name="Ward D."/>
            <person name="Feldgarden M."/>
            <person name="Gevers D."/>
            <person name="Sizova M."/>
            <person name="Hazen A."/>
            <person name="Epstein S."/>
            <person name="Walker B."/>
            <person name="Young S.K."/>
            <person name="Zeng Q."/>
            <person name="Gargeya S."/>
            <person name="Fitzgerald M."/>
            <person name="Haas B."/>
            <person name="Abouelleil A."/>
            <person name="Alvarado L."/>
            <person name="Arachchi H.M."/>
            <person name="Berlin A."/>
            <person name="Chapman S.B."/>
            <person name="Goldberg J."/>
            <person name="Griggs A."/>
            <person name="Gujja S."/>
            <person name="Hansen M."/>
            <person name="Howarth C."/>
            <person name="Imamovic A."/>
            <person name="Larimer J."/>
            <person name="McCowen C."/>
            <person name="Montmayeur A."/>
            <person name="Murphy C."/>
            <person name="Neiman D."/>
            <person name="Pearson M."/>
            <person name="Priest M."/>
            <person name="Roberts A."/>
            <person name="Saif S."/>
            <person name="Shea T."/>
            <person name="Sisk P."/>
            <person name="Sykes S."/>
            <person name="Wortman J."/>
            <person name="Nusbaum C."/>
            <person name="Birren B."/>
        </authorList>
    </citation>
    <scope>NUCLEOTIDE SEQUENCE [LARGE SCALE GENOMIC DNA]</scope>
    <source>
        <strain evidence="2 3">CM2</strain>
    </source>
</reference>
<evidence type="ECO:0000313" key="2">
    <source>
        <dbReference type="EMBL" id="EHL17403.1"/>
    </source>
</evidence>
<comment type="caution">
    <text evidence="2">The sequence shown here is derived from an EMBL/GenBank/DDBJ whole genome shotgun (WGS) entry which is preliminary data.</text>
</comment>
<dbReference type="EMBL" id="AFZF02000004">
    <property type="protein sequence ID" value="EHL17403.1"/>
    <property type="molecule type" value="Genomic_DNA"/>
</dbReference>
<gene>
    <name evidence="2" type="ORF">HMPREF9630_00570</name>
</gene>
<feature type="transmembrane region" description="Helical" evidence="1">
    <location>
        <begin position="133"/>
        <end position="158"/>
    </location>
</feature>
<dbReference type="AlphaFoldDB" id="V9HUK8"/>
<sequence length="197" mass="23137">MSPNIYYFLMVLVIGISTILFLSNVSSLNIFKFTNFLKYIFDKFDHFQKIAYIMIFYVIPFIMGVAIALRHKLTLDEINVLISINAIEIGFLFNLLTILIDKIKQVKMEIEIKKTNLQTHNNDILSYNILKRVFYISAFTILLSVLCVCLSCIATINMTKIMDIFINTIIYAFFINFILSICYILRNFFIVFKYYID</sequence>
<feature type="transmembrane region" description="Helical" evidence="1">
    <location>
        <begin position="6"/>
        <end position="30"/>
    </location>
</feature>
<accession>V9HUK8</accession>
<feature type="transmembrane region" description="Helical" evidence="1">
    <location>
        <begin position="164"/>
        <end position="185"/>
    </location>
</feature>
<dbReference type="Proteomes" id="UP000017818">
    <property type="component" value="Unassembled WGS sequence"/>
</dbReference>
<name>V9HUK8_9FIRM</name>